<evidence type="ECO:0000256" key="3">
    <source>
        <dbReference type="ARBA" id="ARBA00022618"/>
    </source>
</evidence>
<dbReference type="GO" id="GO:0071782">
    <property type="term" value="C:endoplasmic reticulum tubular network"/>
    <property type="evidence" value="ECO:0007669"/>
    <property type="project" value="TreeGrafter"/>
</dbReference>
<evidence type="ECO:0000256" key="12">
    <source>
        <dbReference type="SAM" id="MobiDB-lite"/>
    </source>
</evidence>
<accession>A0A8K1G5P3</accession>
<evidence type="ECO:0000256" key="10">
    <source>
        <dbReference type="ARBA" id="ARBA00023306"/>
    </source>
</evidence>
<keyword evidence="6" id="KW-0498">Mitosis</keyword>
<dbReference type="GO" id="GO:0008017">
    <property type="term" value="F:microtubule binding"/>
    <property type="evidence" value="ECO:0007669"/>
    <property type="project" value="TreeGrafter"/>
</dbReference>
<comment type="similarity">
    <text evidence="2 11">Belongs to the DP1 family.</text>
</comment>
<evidence type="ECO:0000256" key="11">
    <source>
        <dbReference type="RuleBase" id="RU362006"/>
    </source>
</evidence>
<keyword evidence="9 11" id="KW-0472">Membrane</keyword>
<dbReference type="GO" id="GO:0051301">
    <property type="term" value="P:cell division"/>
    <property type="evidence" value="ECO:0007669"/>
    <property type="project" value="UniProtKB-KW"/>
</dbReference>
<dbReference type="GO" id="GO:0005789">
    <property type="term" value="C:endoplasmic reticulum membrane"/>
    <property type="evidence" value="ECO:0007669"/>
    <property type="project" value="UniProtKB-SubCell"/>
</dbReference>
<comment type="caution">
    <text evidence="11">Lacks conserved residue(s) required for the propagation of feature annotation.</text>
</comment>
<dbReference type="PANTHER" id="PTHR12300">
    <property type="entry name" value="HVA22-LIKE PROTEINS"/>
    <property type="match status" value="1"/>
</dbReference>
<keyword evidence="14" id="KW-1185">Reference proteome</keyword>
<dbReference type="GO" id="GO:0005881">
    <property type="term" value="C:cytoplasmic microtubule"/>
    <property type="evidence" value="ECO:0007669"/>
    <property type="project" value="TreeGrafter"/>
</dbReference>
<dbReference type="AlphaFoldDB" id="A0A8K1G5P3"/>
<evidence type="ECO:0000256" key="4">
    <source>
        <dbReference type="ARBA" id="ARBA00022692"/>
    </source>
</evidence>
<comment type="subcellular location">
    <subcellularLocation>
        <location evidence="1">Endoplasmic reticulum membrane</location>
        <topology evidence="1">Multi-pass membrane protein</topology>
    </subcellularLocation>
    <subcellularLocation>
        <location evidence="11">Membrane</location>
        <topology evidence="11">Multi-pass membrane protein</topology>
    </subcellularLocation>
</comment>
<evidence type="ECO:0000256" key="8">
    <source>
        <dbReference type="ARBA" id="ARBA00022989"/>
    </source>
</evidence>
<evidence type="ECO:0000256" key="1">
    <source>
        <dbReference type="ARBA" id="ARBA00004477"/>
    </source>
</evidence>
<evidence type="ECO:0000256" key="2">
    <source>
        <dbReference type="ARBA" id="ARBA00008573"/>
    </source>
</evidence>
<gene>
    <name evidence="13" type="ORF">HGM15179_015134</name>
</gene>
<keyword evidence="10" id="KW-0131">Cell cycle</keyword>
<keyword evidence="4 11" id="KW-0812">Transmembrane</keyword>
<proteinExistence type="inferred from homology"/>
<feature type="transmembrane region" description="Helical" evidence="11">
    <location>
        <begin position="38"/>
        <end position="64"/>
    </location>
</feature>
<protein>
    <recommendedName>
        <fullName evidence="11">Receptor expression-enhancing protein</fullName>
    </recommendedName>
</protein>
<sequence>MVSWILCRVTELLFGMLYPAYASYKAVKTKNIREYVRWMMYWIVFALFMATETFTDLLISWFPFYYEVKMAFVVWLLSPYTRGASLLYRRFVHPTLARKEKDIDAFLVQARERSYQTMLRFGKRGLNLAATAAVHAATKSQGALAGRLRSFSMQDLRSLREQDPVHFQDPLYLEGQEGLQQPLGEELRVVSVSPAKPTVAVLGGDTSLLSPGYVGGRRYESETDDEELWSDSQVSPQPSPRRDPKPLPRSQSLRCLRRNPAKEVPWEGDAQLLDEDDDGDGDDDDDGDDDGDDDEEEEEEDDDGGGEGGGWRGSGGRGRQKGVRGDGSVGGHG</sequence>
<keyword evidence="7" id="KW-0256">Endoplasmic reticulum</keyword>
<feature type="compositionally biased region" description="Acidic residues" evidence="12">
    <location>
        <begin position="272"/>
        <end position="305"/>
    </location>
</feature>
<reference evidence="13" key="1">
    <citation type="submission" date="2019-04" db="EMBL/GenBank/DDBJ databases">
        <title>Genome assembly of Zosterops borbonicus 15179.</title>
        <authorList>
            <person name="Leroy T."/>
            <person name="Anselmetti Y."/>
            <person name="Tilak M.-K."/>
            <person name="Nabholz B."/>
        </authorList>
    </citation>
    <scope>NUCLEOTIDE SEQUENCE</scope>
    <source>
        <strain evidence="13">HGM_15179</strain>
        <tissue evidence="13">Muscle</tissue>
    </source>
</reference>
<name>A0A8K1G5P3_9PASS</name>
<dbReference type="OrthoDB" id="434647at2759"/>
<evidence type="ECO:0000313" key="14">
    <source>
        <dbReference type="Proteomes" id="UP000796761"/>
    </source>
</evidence>
<dbReference type="Pfam" id="PF03134">
    <property type="entry name" value="TB2_DP1_HVA22"/>
    <property type="match status" value="1"/>
</dbReference>
<evidence type="ECO:0000256" key="5">
    <source>
        <dbReference type="ARBA" id="ARBA00022701"/>
    </source>
</evidence>
<evidence type="ECO:0000256" key="9">
    <source>
        <dbReference type="ARBA" id="ARBA00023136"/>
    </source>
</evidence>
<feature type="compositionally biased region" description="Gly residues" evidence="12">
    <location>
        <begin position="306"/>
        <end position="317"/>
    </location>
</feature>
<evidence type="ECO:0000256" key="6">
    <source>
        <dbReference type="ARBA" id="ARBA00022776"/>
    </source>
</evidence>
<dbReference type="PANTHER" id="PTHR12300:SF36">
    <property type="entry name" value="RECEPTOR EXPRESSION-ENHANCING PROTEIN 4"/>
    <property type="match status" value="1"/>
</dbReference>
<dbReference type="EMBL" id="SWJQ01000638">
    <property type="protein sequence ID" value="TRZ11965.1"/>
    <property type="molecule type" value="Genomic_DNA"/>
</dbReference>
<organism evidence="13 14">
    <name type="scientific">Zosterops borbonicus</name>
    <dbReference type="NCBI Taxonomy" id="364589"/>
    <lineage>
        <taxon>Eukaryota</taxon>
        <taxon>Metazoa</taxon>
        <taxon>Chordata</taxon>
        <taxon>Craniata</taxon>
        <taxon>Vertebrata</taxon>
        <taxon>Euteleostomi</taxon>
        <taxon>Archelosauria</taxon>
        <taxon>Archosauria</taxon>
        <taxon>Dinosauria</taxon>
        <taxon>Saurischia</taxon>
        <taxon>Theropoda</taxon>
        <taxon>Coelurosauria</taxon>
        <taxon>Aves</taxon>
        <taxon>Neognathae</taxon>
        <taxon>Neoaves</taxon>
        <taxon>Telluraves</taxon>
        <taxon>Australaves</taxon>
        <taxon>Passeriformes</taxon>
        <taxon>Sylvioidea</taxon>
        <taxon>Zosteropidae</taxon>
        <taxon>Zosterops</taxon>
    </lineage>
</organism>
<evidence type="ECO:0000313" key="13">
    <source>
        <dbReference type="EMBL" id="TRZ11965.1"/>
    </source>
</evidence>
<dbReference type="GO" id="GO:0071786">
    <property type="term" value="P:endoplasmic reticulum tubular network organization"/>
    <property type="evidence" value="ECO:0007669"/>
    <property type="project" value="TreeGrafter"/>
</dbReference>
<comment type="caution">
    <text evidence="13">The sequence shown here is derived from an EMBL/GenBank/DDBJ whole genome shotgun (WGS) entry which is preliminary data.</text>
</comment>
<evidence type="ECO:0000256" key="7">
    <source>
        <dbReference type="ARBA" id="ARBA00022824"/>
    </source>
</evidence>
<feature type="region of interest" description="Disordered" evidence="12">
    <location>
        <begin position="211"/>
        <end position="333"/>
    </location>
</feature>
<dbReference type="Proteomes" id="UP000796761">
    <property type="component" value="Unassembled WGS sequence"/>
</dbReference>
<dbReference type="InterPro" id="IPR004345">
    <property type="entry name" value="TB2_DP1_HVA22"/>
</dbReference>
<keyword evidence="5" id="KW-0493">Microtubule</keyword>
<keyword evidence="3" id="KW-0132">Cell division</keyword>
<keyword evidence="8 11" id="KW-1133">Transmembrane helix</keyword>